<protein>
    <submittedName>
        <fullName evidence="7">MerR family transcriptional regulator</fullName>
    </submittedName>
</protein>
<dbReference type="Gene3D" id="3.20.80.10">
    <property type="entry name" value="Regulatory factor, effector binding domain"/>
    <property type="match status" value="1"/>
</dbReference>
<keyword evidence="4" id="KW-0804">Transcription</keyword>
<feature type="domain" description="HTH merR-type" evidence="6">
    <location>
        <begin position="4"/>
        <end position="74"/>
    </location>
</feature>
<keyword evidence="3" id="KW-0238">DNA-binding</keyword>
<dbReference type="RefSeq" id="WP_379929967.1">
    <property type="nucleotide sequence ID" value="NZ_JBHUMM010000037.1"/>
</dbReference>
<evidence type="ECO:0000256" key="5">
    <source>
        <dbReference type="SAM" id="Coils"/>
    </source>
</evidence>
<evidence type="ECO:0000259" key="6">
    <source>
        <dbReference type="PROSITE" id="PS50937"/>
    </source>
</evidence>
<proteinExistence type="predicted"/>
<reference evidence="8" key="1">
    <citation type="journal article" date="2019" name="Int. J. Syst. Evol. Microbiol.">
        <title>The Global Catalogue of Microorganisms (GCM) 10K type strain sequencing project: providing services to taxonomists for standard genome sequencing and annotation.</title>
        <authorList>
            <consortium name="The Broad Institute Genomics Platform"/>
            <consortium name="The Broad Institute Genome Sequencing Center for Infectious Disease"/>
            <person name="Wu L."/>
            <person name="Ma J."/>
        </authorList>
    </citation>
    <scope>NUCLEOTIDE SEQUENCE [LARGE SCALE GENOMIC DNA]</scope>
    <source>
        <strain evidence="8">KCTC 33676</strain>
    </source>
</reference>
<accession>A0ABW5RBT5</accession>
<dbReference type="EMBL" id="JBHUMM010000037">
    <property type="protein sequence ID" value="MFD2672403.1"/>
    <property type="molecule type" value="Genomic_DNA"/>
</dbReference>
<dbReference type="PANTHER" id="PTHR30204">
    <property type="entry name" value="REDOX-CYCLING DRUG-SENSING TRANSCRIPTIONAL ACTIVATOR SOXR"/>
    <property type="match status" value="1"/>
</dbReference>
<dbReference type="Pfam" id="PF13411">
    <property type="entry name" value="MerR_1"/>
    <property type="match status" value="1"/>
</dbReference>
<dbReference type="SMART" id="SM00422">
    <property type="entry name" value="HTH_MERR"/>
    <property type="match status" value="1"/>
</dbReference>
<evidence type="ECO:0000313" key="7">
    <source>
        <dbReference type="EMBL" id="MFD2672403.1"/>
    </source>
</evidence>
<dbReference type="PANTHER" id="PTHR30204:SF69">
    <property type="entry name" value="MERR-FAMILY TRANSCRIPTIONAL REGULATOR"/>
    <property type="match status" value="1"/>
</dbReference>
<dbReference type="InterPro" id="IPR009061">
    <property type="entry name" value="DNA-bd_dom_put_sf"/>
</dbReference>
<dbReference type="Proteomes" id="UP001597497">
    <property type="component" value="Unassembled WGS sequence"/>
</dbReference>
<dbReference type="PROSITE" id="PS50937">
    <property type="entry name" value="HTH_MERR_2"/>
    <property type="match status" value="1"/>
</dbReference>
<evidence type="ECO:0000256" key="1">
    <source>
        <dbReference type="ARBA" id="ARBA00022491"/>
    </source>
</evidence>
<feature type="coiled-coil region" evidence="5">
    <location>
        <begin position="81"/>
        <end position="108"/>
    </location>
</feature>
<keyword evidence="1" id="KW-0678">Repressor</keyword>
<dbReference type="SUPFAM" id="SSF46955">
    <property type="entry name" value="Putative DNA-binding domain"/>
    <property type="match status" value="1"/>
</dbReference>
<keyword evidence="5" id="KW-0175">Coiled coil</keyword>
<evidence type="ECO:0000256" key="3">
    <source>
        <dbReference type="ARBA" id="ARBA00023125"/>
    </source>
</evidence>
<comment type="caution">
    <text evidence="7">The sequence shown here is derived from an EMBL/GenBank/DDBJ whole genome shotgun (WGS) entry which is preliminary data.</text>
</comment>
<gene>
    <name evidence="7" type="ORF">ACFSUC_12590</name>
</gene>
<evidence type="ECO:0000256" key="4">
    <source>
        <dbReference type="ARBA" id="ARBA00023163"/>
    </source>
</evidence>
<dbReference type="InterPro" id="IPR011256">
    <property type="entry name" value="Reg_factor_effector_dom_sf"/>
</dbReference>
<keyword evidence="8" id="KW-1185">Reference proteome</keyword>
<organism evidence="7 8">
    <name type="scientific">Marinicrinis sediminis</name>
    <dbReference type="NCBI Taxonomy" id="1652465"/>
    <lineage>
        <taxon>Bacteria</taxon>
        <taxon>Bacillati</taxon>
        <taxon>Bacillota</taxon>
        <taxon>Bacilli</taxon>
        <taxon>Bacillales</taxon>
        <taxon>Paenibacillaceae</taxon>
    </lineage>
</organism>
<keyword evidence="2" id="KW-0805">Transcription regulation</keyword>
<evidence type="ECO:0000313" key="8">
    <source>
        <dbReference type="Proteomes" id="UP001597497"/>
    </source>
</evidence>
<dbReference type="Gene3D" id="1.10.1660.10">
    <property type="match status" value="1"/>
</dbReference>
<dbReference type="InterPro" id="IPR047057">
    <property type="entry name" value="MerR_fam"/>
</dbReference>
<dbReference type="SUPFAM" id="SSF55136">
    <property type="entry name" value="Probable bacterial effector-binding domain"/>
    <property type="match status" value="1"/>
</dbReference>
<name>A0ABW5RBT5_9BACL</name>
<evidence type="ECO:0000256" key="2">
    <source>
        <dbReference type="ARBA" id="ARBA00023015"/>
    </source>
</evidence>
<sequence length="282" mass="32514">MHHLFRVGEVAKLFQISASTLRYYDEIGIFKPKHTDPDSRYRYYTVEQFIVLDTLIFLKKNGFSIQEIQQQFQQRTPENTRELFAAKLAETEQEIERLKKVSAKIEHKMATIEEGLSLRAQSSLKVQWFPRRAISYLYNDAPIDLKEDSESLYVQDLQKWFASGLGYEGLFTGDFGAVVDINSLFTEGTVKFGAVFELLYADKPSLNKSYLEEGTYACYPHHGNYETMKKSCLYMLGTLEEEGYQMIGPPLGIAMLDESVTQHKSDLLTWVQIPVSKTRENH</sequence>
<dbReference type="CDD" id="cd01107">
    <property type="entry name" value="HTH_BmrR"/>
    <property type="match status" value="1"/>
</dbReference>
<dbReference type="InterPro" id="IPR000551">
    <property type="entry name" value="MerR-type_HTH_dom"/>
</dbReference>